<dbReference type="SMART" id="SM00382">
    <property type="entry name" value="AAA"/>
    <property type="match status" value="1"/>
</dbReference>
<keyword evidence="7 8" id="KW-0472">Membrane</keyword>
<comment type="subcellular location">
    <subcellularLocation>
        <location evidence="1">Cell membrane</location>
        <topology evidence="1">Multi-pass membrane protein</topology>
    </subcellularLocation>
</comment>
<feature type="transmembrane region" description="Helical" evidence="8">
    <location>
        <begin position="184"/>
        <end position="203"/>
    </location>
</feature>
<evidence type="ECO:0000256" key="7">
    <source>
        <dbReference type="ARBA" id="ARBA00023136"/>
    </source>
</evidence>
<evidence type="ECO:0000259" key="10">
    <source>
        <dbReference type="PROSITE" id="PS50929"/>
    </source>
</evidence>
<feature type="transmembrane region" description="Helical" evidence="8">
    <location>
        <begin position="80"/>
        <end position="100"/>
    </location>
</feature>
<evidence type="ECO:0000313" key="11">
    <source>
        <dbReference type="EMBL" id="MDQ0518209.1"/>
    </source>
</evidence>
<organism evidence="11 12">
    <name type="scientific">Kaistia geumhonensis</name>
    <dbReference type="NCBI Taxonomy" id="410839"/>
    <lineage>
        <taxon>Bacteria</taxon>
        <taxon>Pseudomonadati</taxon>
        <taxon>Pseudomonadota</taxon>
        <taxon>Alphaproteobacteria</taxon>
        <taxon>Hyphomicrobiales</taxon>
        <taxon>Kaistiaceae</taxon>
        <taxon>Kaistia</taxon>
    </lineage>
</organism>
<dbReference type="Gene3D" id="1.20.1560.10">
    <property type="entry name" value="ABC transporter type 1, transmembrane domain"/>
    <property type="match status" value="1"/>
</dbReference>
<dbReference type="InterPro" id="IPR027417">
    <property type="entry name" value="P-loop_NTPase"/>
</dbReference>
<dbReference type="InterPro" id="IPR003439">
    <property type="entry name" value="ABC_transporter-like_ATP-bd"/>
</dbReference>
<feature type="domain" description="ABC transporter" evidence="9">
    <location>
        <begin position="361"/>
        <end position="600"/>
    </location>
</feature>
<dbReference type="PROSITE" id="PS00211">
    <property type="entry name" value="ABC_TRANSPORTER_1"/>
    <property type="match status" value="1"/>
</dbReference>
<evidence type="ECO:0000256" key="3">
    <source>
        <dbReference type="ARBA" id="ARBA00022692"/>
    </source>
</evidence>
<name>A0ABU0MB70_9HYPH</name>
<dbReference type="Gene3D" id="3.40.50.300">
    <property type="entry name" value="P-loop containing nucleotide triphosphate hydrolases"/>
    <property type="match status" value="1"/>
</dbReference>
<feature type="transmembrane region" description="Helical" evidence="8">
    <location>
        <begin position="159"/>
        <end position="178"/>
    </location>
</feature>
<dbReference type="InterPro" id="IPR003593">
    <property type="entry name" value="AAA+_ATPase"/>
</dbReference>
<dbReference type="PANTHER" id="PTHR43394">
    <property type="entry name" value="ATP-DEPENDENT PERMEASE MDL1, MITOCHONDRIAL"/>
    <property type="match status" value="1"/>
</dbReference>
<evidence type="ECO:0000313" key="12">
    <source>
        <dbReference type="Proteomes" id="UP001223743"/>
    </source>
</evidence>
<evidence type="ECO:0000259" key="9">
    <source>
        <dbReference type="PROSITE" id="PS50893"/>
    </source>
</evidence>
<dbReference type="InterPro" id="IPR036640">
    <property type="entry name" value="ABC1_TM_sf"/>
</dbReference>
<dbReference type="Proteomes" id="UP001223743">
    <property type="component" value="Unassembled WGS sequence"/>
</dbReference>
<comment type="caution">
    <text evidence="11">The sequence shown here is derived from an EMBL/GenBank/DDBJ whole genome shotgun (WGS) entry which is preliminary data.</text>
</comment>
<comment type="similarity">
    <text evidence="2">Belongs to the ABC transporter superfamily.</text>
</comment>
<dbReference type="InterPro" id="IPR011527">
    <property type="entry name" value="ABC1_TM_dom"/>
</dbReference>
<keyword evidence="3 8" id="KW-0812">Transmembrane</keyword>
<evidence type="ECO:0000256" key="6">
    <source>
        <dbReference type="ARBA" id="ARBA00022989"/>
    </source>
</evidence>
<accession>A0ABU0MB70</accession>
<keyword evidence="6 8" id="KW-1133">Transmembrane helix</keyword>
<feature type="domain" description="ABC transmembrane type-1" evidence="10">
    <location>
        <begin position="40"/>
        <end position="321"/>
    </location>
</feature>
<dbReference type="GO" id="GO:0005524">
    <property type="term" value="F:ATP binding"/>
    <property type="evidence" value="ECO:0007669"/>
    <property type="project" value="UniProtKB-KW"/>
</dbReference>
<dbReference type="InterPro" id="IPR039421">
    <property type="entry name" value="Type_1_exporter"/>
</dbReference>
<feature type="transmembrane region" description="Helical" evidence="8">
    <location>
        <begin position="35"/>
        <end position="60"/>
    </location>
</feature>
<dbReference type="PANTHER" id="PTHR43394:SF1">
    <property type="entry name" value="ATP-BINDING CASSETTE SUB-FAMILY B MEMBER 10, MITOCHONDRIAL"/>
    <property type="match status" value="1"/>
</dbReference>
<dbReference type="Pfam" id="PF00664">
    <property type="entry name" value="ABC_membrane"/>
    <property type="match status" value="1"/>
</dbReference>
<keyword evidence="12" id="KW-1185">Reference proteome</keyword>
<protein>
    <submittedName>
        <fullName evidence="11">ATP-binding cassette subfamily B multidrug efflux pump</fullName>
    </submittedName>
</protein>
<dbReference type="InterPro" id="IPR017871">
    <property type="entry name" value="ABC_transporter-like_CS"/>
</dbReference>
<keyword evidence="5 11" id="KW-0067">ATP-binding</keyword>
<dbReference type="RefSeq" id="WP_266283645.1">
    <property type="nucleotide sequence ID" value="NZ_JAPKNF010000003.1"/>
</dbReference>
<evidence type="ECO:0000256" key="1">
    <source>
        <dbReference type="ARBA" id="ARBA00004651"/>
    </source>
</evidence>
<evidence type="ECO:0000256" key="4">
    <source>
        <dbReference type="ARBA" id="ARBA00022741"/>
    </source>
</evidence>
<proteinExistence type="inferred from homology"/>
<dbReference type="Pfam" id="PF00005">
    <property type="entry name" value="ABC_tran"/>
    <property type="match status" value="1"/>
</dbReference>
<evidence type="ECO:0000256" key="8">
    <source>
        <dbReference type="SAM" id="Phobius"/>
    </source>
</evidence>
<sequence length="609" mass="67399">MFRKFETLIDPFRPHDDSMPPPTLIAFYWRYCRQVWPWLVALMVVGLVVSLIEVSMMRYIGSIVDLLKTTSPEQVFVDYGPTFLWMGFVIAVAAPISHILHDLLNQQAIAPSLTNLVRWQTHRYVLRQSVTFFANDFAGRIASKIVQTGPALRESVTQLIDAIWFVAIFAISALVIFAEADWRLTVPLSIWIVCYVVTLAWFVPRIRDRATAMSEVRSALTGRIVDSYTNIQTVKLFAHADREDDYAQEILKEHTETFRSETRLITAMNATVSCLNGILIVSTGALAIWLWSVSSISLGAIAVASGLSIRISNMSGWIMWVAIGIFEQMGTVQEGLETIARPYSLLDKPAAPVLAVPRGEIRFEDVTFHYGKKGGIIENLSMTIAPGEKVGLVGRSGAGKSTLVNLLLRFYDVEKGTIRIDGQDIAGAKQETLRQQIGLVTQDTSLLHRSVIDNIRYGKPEATMEDVVEAARKAHALDFIAHLSDPRGRTGFEAHVGERGVKLSGGQRQRIAIARVLLKDAPILILDEATSALDSEVEAAIQESFFELMAGKTVIAIAHRLSTIAAMDRLIVLDKGAIVETGSHEELLRHGGLYASLWRRQSGGFLDAA</sequence>
<dbReference type="PROSITE" id="PS50929">
    <property type="entry name" value="ABC_TM1F"/>
    <property type="match status" value="1"/>
</dbReference>
<keyword evidence="4" id="KW-0547">Nucleotide-binding</keyword>
<dbReference type="SUPFAM" id="SSF90123">
    <property type="entry name" value="ABC transporter transmembrane region"/>
    <property type="match status" value="1"/>
</dbReference>
<gene>
    <name evidence="11" type="ORF">QO015_003822</name>
</gene>
<dbReference type="EMBL" id="JAUSWJ010000001">
    <property type="protein sequence ID" value="MDQ0518209.1"/>
    <property type="molecule type" value="Genomic_DNA"/>
</dbReference>
<dbReference type="PROSITE" id="PS50893">
    <property type="entry name" value="ABC_TRANSPORTER_2"/>
    <property type="match status" value="1"/>
</dbReference>
<evidence type="ECO:0000256" key="2">
    <source>
        <dbReference type="ARBA" id="ARBA00005417"/>
    </source>
</evidence>
<reference evidence="11 12" key="1">
    <citation type="submission" date="2023-07" db="EMBL/GenBank/DDBJ databases">
        <title>Genomic Encyclopedia of Type Strains, Phase IV (KMG-IV): sequencing the most valuable type-strain genomes for metagenomic binning, comparative biology and taxonomic classification.</title>
        <authorList>
            <person name="Goeker M."/>
        </authorList>
    </citation>
    <scope>NUCLEOTIDE SEQUENCE [LARGE SCALE GENOMIC DNA]</scope>
    <source>
        <strain evidence="11 12">B1-1</strain>
    </source>
</reference>
<dbReference type="SUPFAM" id="SSF52540">
    <property type="entry name" value="P-loop containing nucleoside triphosphate hydrolases"/>
    <property type="match status" value="1"/>
</dbReference>
<evidence type="ECO:0000256" key="5">
    <source>
        <dbReference type="ARBA" id="ARBA00022840"/>
    </source>
</evidence>